<feature type="compositionally biased region" description="Polar residues" evidence="4">
    <location>
        <begin position="275"/>
        <end position="284"/>
    </location>
</feature>
<name>A0A7Y9K1L0_9SPHN</name>
<evidence type="ECO:0000256" key="4">
    <source>
        <dbReference type="SAM" id="MobiDB-lite"/>
    </source>
</evidence>
<dbReference type="RefSeq" id="WP_179508481.1">
    <property type="nucleotide sequence ID" value="NZ_JACCBY010000002.1"/>
</dbReference>
<protein>
    <submittedName>
        <fullName evidence="5">Short-subunit dehydrogenase</fullName>
    </submittedName>
</protein>
<dbReference type="NCBIfam" id="NF005495">
    <property type="entry name" value="PRK07109.1"/>
    <property type="match status" value="1"/>
</dbReference>
<dbReference type="InterPro" id="IPR020904">
    <property type="entry name" value="Sc_DH/Rdtase_CS"/>
</dbReference>
<evidence type="ECO:0000256" key="1">
    <source>
        <dbReference type="ARBA" id="ARBA00006484"/>
    </source>
</evidence>
<dbReference type="InterPro" id="IPR002347">
    <property type="entry name" value="SDR_fam"/>
</dbReference>
<dbReference type="SUPFAM" id="SSF51735">
    <property type="entry name" value="NAD(P)-binding Rossmann-fold domains"/>
    <property type="match status" value="1"/>
</dbReference>
<dbReference type="PRINTS" id="PR00080">
    <property type="entry name" value="SDRFAMILY"/>
</dbReference>
<dbReference type="InterPro" id="IPR036291">
    <property type="entry name" value="NAD(P)-bd_dom_sf"/>
</dbReference>
<dbReference type="PANTHER" id="PTHR44196">
    <property type="entry name" value="DEHYDROGENASE/REDUCTASE SDR FAMILY MEMBER 7B"/>
    <property type="match status" value="1"/>
</dbReference>
<feature type="compositionally biased region" description="Basic and acidic residues" evidence="4">
    <location>
        <begin position="286"/>
        <end position="295"/>
    </location>
</feature>
<dbReference type="PANTHER" id="PTHR44196:SF1">
    <property type="entry name" value="DEHYDROGENASE_REDUCTASE SDR FAMILY MEMBER 7B"/>
    <property type="match status" value="1"/>
</dbReference>
<organism evidence="5 6">
    <name type="scientific">Sphingomonas melonis</name>
    <dbReference type="NCBI Taxonomy" id="152682"/>
    <lineage>
        <taxon>Bacteria</taxon>
        <taxon>Pseudomonadati</taxon>
        <taxon>Pseudomonadota</taxon>
        <taxon>Alphaproteobacteria</taxon>
        <taxon>Sphingomonadales</taxon>
        <taxon>Sphingomonadaceae</taxon>
        <taxon>Sphingomonas</taxon>
    </lineage>
</organism>
<dbReference type="Pfam" id="PF00106">
    <property type="entry name" value="adh_short"/>
    <property type="match status" value="1"/>
</dbReference>
<evidence type="ECO:0000313" key="5">
    <source>
        <dbReference type="EMBL" id="NYD90006.1"/>
    </source>
</evidence>
<proteinExistence type="inferred from homology"/>
<reference evidence="5 6" key="1">
    <citation type="submission" date="2020-07" db="EMBL/GenBank/DDBJ databases">
        <authorList>
            <person name="Partida-Martinez L."/>
            <person name="Huntemann M."/>
            <person name="Clum A."/>
            <person name="Wang J."/>
            <person name="Palaniappan K."/>
            <person name="Ritter S."/>
            <person name="Chen I.-M."/>
            <person name="Stamatis D."/>
            <person name="Reddy T."/>
            <person name="O'Malley R."/>
            <person name="Daum C."/>
            <person name="Shapiro N."/>
            <person name="Ivanova N."/>
            <person name="Kyrpides N."/>
            <person name="Woyke T."/>
        </authorList>
    </citation>
    <scope>NUCLEOTIDE SEQUENCE [LARGE SCALE GENOMIC DNA]</scope>
    <source>
        <strain evidence="5 6">AS2.3</strain>
    </source>
</reference>
<dbReference type="AlphaFoldDB" id="A0A7Y9K1L0"/>
<gene>
    <name evidence="5" type="ORF">HD841_001786</name>
</gene>
<feature type="region of interest" description="Disordered" evidence="4">
    <location>
        <begin position="272"/>
        <end position="296"/>
    </location>
</feature>
<dbReference type="Gene3D" id="3.40.50.720">
    <property type="entry name" value="NAD(P)-binding Rossmann-like Domain"/>
    <property type="match status" value="1"/>
</dbReference>
<dbReference type="PRINTS" id="PR00081">
    <property type="entry name" value="GDHRDH"/>
</dbReference>
<evidence type="ECO:0000313" key="6">
    <source>
        <dbReference type="Proteomes" id="UP000517753"/>
    </source>
</evidence>
<dbReference type="EMBL" id="JACCBY010000002">
    <property type="protein sequence ID" value="NYD90006.1"/>
    <property type="molecule type" value="Genomic_DNA"/>
</dbReference>
<keyword evidence="6" id="KW-1185">Reference proteome</keyword>
<evidence type="ECO:0000256" key="2">
    <source>
        <dbReference type="ARBA" id="ARBA00023002"/>
    </source>
</evidence>
<sequence>MKPARKPLADQVIVITGASSGIGLVTARMAAERGAKVVLVARDETALRDAVREIVAAGGTADAYAADVGDADAVRAAAAHANQRFGRIDTWVNDAGTSIYGKLVALPDDEHRQLFRTNYFGTVHGCLAAIPYLTESRGTLITVGSIAADMPTPIMAAYAATKHAVKAYVDGLRMELASDGVPIQVTLVKPSGIDTPIAQHAANHEPGEAQIPPPVYAPELVADAILFCATHAKRDITVGGAGRAQALFAAHFPKLFDRIAPLAAMFVDPKKEQPAPSNLFTSADTGRAHSGEHPAARKTSLYTAAAKHSEMTTALAAVAAAAIGAFLYGRKDAA</sequence>
<reference evidence="5 6" key="2">
    <citation type="submission" date="2020-08" db="EMBL/GenBank/DDBJ databases">
        <title>The Agave Microbiome: Exploring the role of microbial communities in plant adaptations to desert environments.</title>
        <authorList>
            <person name="Partida-Martinez L.P."/>
        </authorList>
    </citation>
    <scope>NUCLEOTIDE SEQUENCE [LARGE SCALE GENOMIC DNA]</scope>
    <source>
        <strain evidence="5 6">AS2.3</strain>
    </source>
</reference>
<dbReference type="GO" id="GO:0016020">
    <property type="term" value="C:membrane"/>
    <property type="evidence" value="ECO:0007669"/>
    <property type="project" value="TreeGrafter"/>
</dbReference>
<dbReference type="PROSITE" id="PS00061">
    <property type="entry name" value="ADH_SHORT"/>
    <property type="match status" value="1"/>
</dbReference>
<dbReference type="GO" id="GO:0016491">
    <property type="term" value="F:oxidoreductase activity"/>
    <property type="evidence" value="ECO:0007669"/>
    <property type="project" value="UniProtKB-KW"/>
</dbReference>
<evidence type="ECO:0000256" key="3">
    <source>
        <dbReference type="RuleBase" id="RU000363"/>
    </source>
</evidence>
<keyword evidence="2" id="KW-0560">Oxidoreductase</keyword>
<dbReference type="Proteomes" id="UP000517753">
    <property type="component" value="Unassembled WGS sequence"/>
</dbReference>
<accession>A0A7Y9K1L0</accession>
<comment type="similarity">
    <text evidence="1 3">Belongs to the short-chain dehydrogenases/reductases (SDR) family.</text>
</comment>
<comment type="caution">
    <text evidence="5">The sequence shown here is derived from an EMBL/GenBank/DDBJ whole genome shotgun (WGS) entry which is preliminary data.</text>
</comment>